<keyword evidence="1" id="KW-1133">Transmembrane helix</keyword>
<feature type="transmembrane region" description="Helical" evidence="1">
    <location>
        <begin position="109"/>
        <end position="127"/>
    </location>
</feature>
<evidence type="ECO:0000313" key="2">
    <source>
        <dbReference type="EMBL" id="CAI9787141.1"/>
    </source>
</evidence>
<organism evidence="2 3">
    <name type="scientific">Fraxinus pennsylvanica</name>
    <dbReference type="NCBI Taxonomy" id="56036"/>
    <lineage>
        <taxon>Eukaryota</taxon>
        <taxon>Viridiplantae</taxon>
        <taxon>Streptophyta</taxon>
        <taxon>Embryophyta</taxon>
        <taxon>Tracheophyta</taxon>
        <taxon>Spermatophyta</taxon>
        <taxon>Magnoliopsida</taxon>
        <taxon>eudicotyledons</taxon>
        <taxon>Gunneridae</taxon>
        <taxon>Pentapetalae</taxon>
        <taxon>asterids</taxon>
        <taxon>lamiids</taxon>
        <taxon>Lamiales</taxon>
        <taxon>Oleaceae</taxon>
        <taxon>Oleeae</taxon>
        <taxon>Fraxinus</taxon>
    </lineage>
</organism>
<dbReference type="AlphaFoldDB" id="A0AAD2AFG9"/>
<feature type="transmembrane region" description="Helical" evidence="1">
    <location>
        <begin position="212"/>
        <end position="232"/>
    </location>
</feature>
<accession>A0AAD2AFG9</accession>
<dbReference type="EMBL" id="OU503058">
    <property type="protein sequence ID" value="CAI9787141.1"/>
    <property type="molecule type" value="Genomic_DNA"/>
</dbReference>
<sequence length="268" mass="31110">MLFVCHGFHLMDEIVYWGLMLVFTELMRSLRHRLCLLATYLRVVWHIPIMRIIIWCSKKLFYYFISLNDVLAFISVITLGISFEGHVLGRTLTFLQILFAITLDNYPGRFKLVVCSTISYIFGVLLFPETERNTNKVLPNLCQMVLLTTWTTVQEERSLKAFLAKDMPTREKKKEQKQSRIYFWCQSAFSFVGVGIFLSLNRFLSHAEFRNLNDPMCSAIFDVLTVILIAVLKRFIVSETTNNQLLNSHKSSPRIAPRMVECVPSLGF</sequence>
<feature type="transmembrane region" description="Helical" evidence="1">
    <location>
        <begin position="60"/>
        <end position="80"/>
    </location>
</feature>
<evidence type="ECO:0000313" key="3">
    <source>
        <dbReference type="Proteomes" id="UP000834106"/>
    </source>
</evidence>
<protein>
    <submittedName>
        <fullName evidence="2">Uncharacterized protein</fullName>
    </submittedName>
</protein>
<keyword evidence="1" id="KW-0812">Transmembrane</keyword>
<name>A0AAD2AFG9_9LAMI</name>
<reference evidence="2" key="1">
    <citation type="submission" date="2023-05" db="EMBL/GenBank/DDBJ databases">
        <authorList>
            <person name="Huff M."/>
        </authorList>
    </citation>
    <scope>NUCLEOTIDE SEQUENCE</scope>
</reference>
<feature type="transmembrane region" description="Helical" evidence="1">
    <location>
        <begin position="181"/>
        <end position="200"/>
    </location>
</feature>
<dbReference type="Proteomes" id="UP000834106">
    <property type="component" value="Chromosome 23"/>
</dbReference>
<gene>
    <name evidence="2" type="ORF">FPE_LOCUS34571</name>
</gene>
<keyword evidence="3" id="KW-1185">Reference proteome</keyword>
<keyword evidence="1" id="KW-0472">Membrane</keyword>
<proteinExistence type="predicted"/>
<evidence type="ECO:0000256" key="1">
    <source>
        <dbReference type="SAM" id="Phobius"/>
    </source>
</evidence>